<comment type="caution">
    <text evidence="3">The sequence shown here is derived from an EMBL/GenBank/DDBJ whole genome shotgun (WGS) entry which is preliminary data.</text>
</comment>
<dbReference type="PRINTS" id="PR00111">
    <property type="entry name" value="ABHYDROLASE"/>
</dbReference>
<dbReference type="InterPro" id="IPR050266">
    <property type="entry name" value="AB_hydrolase_sf"/>
</dbReference>
<gene>
    <name evidence="3" type="ORF">FC34_GL001289</name>
</gene>
<reference evidence="3 4" key="1">
    <citation type="journal article" date="2015" name="Genome Announc.">
        <title>Expanding the biotechnology potential of lactobacilli through comparative genomics of 213 strains and associated genera.</title>
        <authorList>
            <person name="Sun Z."/>
            <person name="Harris H.M."/>
            <person name="McCann A."/>
            <person name="Guo C."/>
            <person name="Argimon S."/>
            <person name="Zhang W."/>
            <person name="Yang X."/>
            <person name="Jeffery I.B."/>
            <person name="Cooney J.C."/>
            <person name="Kagawa T.F."/>
            <person name="Liu W."/>
            <person name="Song Y."/>
            <person name="Salvetti E."/>
            <person name="Wrobel A."/>
            <person name="Rasinkangas P."/>
            <person name="Parkhill J."/>
            <person name="Rea M.C."/>
            <person name="O'Sullivan O."/>
            <person name="Ritari J."/>
            <person name="Douillard F.P."/>
            <person name="Paul Ross R."/>
            <person name="Yang R."/>
            <person name="Briner A.E."/>
            <person name="Felis G.E."/>
            <person name="de Vos W.M."/>
            <person name="Barrangou R."/>
            <person name="Klaenhammer T.R."/>
            <person name="Caufield P.W."/>
            <person name="Cui Y."/>
            <person name="Zhang H."/>
            <person name="O'Toole P.W."/>
        </authorList>
    </citation>
    <scope>NUCLEOTIDE SEQUENCE [LARGE SCALE GENOMIC DNA]</scope>
    <source>
        <strain evidence="3 4">DSM 23927</strain>
    </source>
</reference>
<dbReference type="Pfam" id="PF00561">
    <property type="entry name" value="Abhydrolase_1"/>
    <property type="match status" value="1"/>
</dbReference>
<organism evidence="3 4">
    <name type="scientific">Lacticaseibacillus brantae DSM 23927</name>
    <dbReference type="NCBI Taxonomy" id="1423727"/>
    <lineage>
        <taxon>Bacteria</taxon>
        <taxon>Bacillati</taxon>
        <taxon>Bacillota</taxon>
        <taxon>Bacilli</taxon>
        <taxon>Lactobacillales</taxon>
        <taxon>Lactobacillaceae</taxon>
        <taxon>Lacticaseibacillus</taxon>
    </lineage>
</organism>
<evidence type="ECO:0000313" key="3">
    <source>
        <dbReference type="EMBL" id="KRM71632.1"/>
    </source>
</evidence>
<dbReference type="Gene3D" id="3.40.50.1820">
    <property type="entry name" value="alpha/beta hydrolase"/>
    <property type="match status" value="1"/>
</dbReference>
<dbReference type="Proteomes" id="UP000051672">
    <property type="component" value="Unassembled WGS sequence"/>
</dbReference>
<evidence type="ECO:0000256" key="1">
    <source>
        <dbReference type="ARBA" id="ARBA00022801"/>
    </source>
</evidence>
<dbReference type="OrthoDB" id="252464at2"/>
<accession>A0A0R2AX73</accession>
<dbReference type="GO" id="GO:0016787">
    <property type="term" value="F:hydrolase activity"/>
    <property type="evidence" value="ECO:0007669"/>
    <property type="project" value="UniProtKB-KW"/>
</dbReference>
<dbReference type="RefSeq" id="WP_057894584.1">
    <property type="nucleotide sequence ID" value="NZ_AYZQ01000003.1"/>
</dbReference>
<protein>
    <submittedName>
        <fullName evidence="3">Alpha beta superfamily hydrolase</fullName>
    </submittedName>
</protein>
<name>A0A0R2AX73_9LACO</name>
<dbReference type="PANTHER" id="PTHR43798:SF31">
    <property type="entry name" value="AB HYDROLASE SUPERFAMILY PROTEIN YCLE"/>
    <property type="match status" value="1"/>
</dbReference>
<evidence type="ECO:0000313" key="4">
    <source>
        <dbReference type="Proteomes" id="UP000051672"/>
    </source>
</evidence>
<keyword evidence="1 3" id="KW-0378">Hydrolase</keyword>
<sequence>MQITVNQIQLYYEKRGRGPAIILLHGNGEDHTLFETLMWRLAPHFTVYALDSRGHGQSAMAALSYDLMTADVSAFIHQLNLDRPTILGFSDGGIVALMLAIAHPEQVGRLIVAGANLTPTGLKWTANLGFYLAFLFNRDPKLKMMFNAPHINPQDLTKITVPTLVLAGGRDLITPRETHRIVQLIPDAQLLILPGESHSSYIRDNTKLYAAIAPFLGL</sequence>
<dbReference type="STRING" id="1423727.FC34_GL001289"/>
<dbReference type="PATRIC" id="fig|1423727.3.peg.1309"/>
<keyword evidence="4" id="KW-1185">Reference proteome</keyword>
<dbReference type="InterPro" id="IPR000073">
    <property type="entry name" value="AB_hydrolase_1"/>
</dbReference>
<dbReference type="AlphaFoldDB" id="A0A0R2AX73"/>
<dbReference type="InterPro" id="IPR029058">
    <property type="entry name" value="AB_hydrolase_fold"/>
</dbReference>
<dbReference type="SUPFAM" id="SSF53474">
    <property type="entry name" value="alpha/beta-Hydrolases"/>
    <property type="match status" value="1"/>
</dbReference>
<feature type="domain" description="AB hydrolase-1" evidence="2">
    <location>
        <begin position="19"/>
        <end position="134"/>
    </location>
</feature>
<dbReference type="GO" id="GO:0016020">
    <property type="term" value="C:membrane"/>
    <property type="evidence" value="ECO:0007669"/>
    <property type="project" value="TreeGrafter"/>
</dbReference>
<dbReference type="EMBL" id="AYZQ01000003">
    <property type="protein sequence ID" value="KRM71632.1"/>
    <property type="molecule type" value="Genomic_DNA"/>
</dbReference>
<proteinExistence type="predicted"/>
<dbReference type="PANTHER" id="PTHR43798">
    <property type="entry name" value="MONOACYLGLYCEROL LIPASE"/>
    <property type="match status" value="1"/>
</dbReference>
<evidence type="ECO:0000259" key="2">
    <source>
        <dbReference type="Pfam" id="PF00561"/>
    </source>
</evidence>